<organism evidence="6 7">
    <name type="scientific">Corynebacterium haemomassiliense</name>
    <dbReference type="NCBI Taxonomy" id="2754726"/>
    <lineage>
        <taxon>Bacteria</taxon>
        <taxon>Bacillati</taxon>
        <taxon>Actinomycetota</taxon>
        <taxon>Actinomycetes</taxon>
        <taxon>Mycobacteriales</taxon>
        <taxon>Corynebacteriaceae</taxon>
        <taxon>Corynebacterium</taxon>
    </lineage>
</organism>
<evidence type="ECO:0000313" key="6">
    <source>
        <dbReference type="EMBL" id="MBA5243348.1"/>
    </source>
</evidence>
<dbReference type="RefSeq" id="WP_181888120.1">
    <property type="nucleotide sequence ID" value="NZ_JACDTZ010000001.1"/>
</dbReference>
<gene>
    <name evidence="6" type="ORF">H0193_00690</name>
</gene>
<name>A0A7W2I2W0_9CORY</name>
<dbReference type="EMBL" id="JACDTZ010000001">
    <property type="protein sequence ID" value="MBA5243348.1"/>
    <property type="molecule type" value="Genomic_DNA"/>
</dbReference>
<keyword evidence="4" id="KW-0233">DNA recombination</keyword>
<reference evidence="6 7" key="1">
    <citation type="submission" date="2020-07" db="EMBL/GenBank/DDBJ databases">
        <title>Draft genome and description of Corynebacterium haemomassiliense strain Marseile-Q3615 sp. nov.</title>
        <authorList>
            <person name="Boxberger M."/>
            <person name="La Scola B."/>
        </authorList>
    </citation>
    <scope>NUCLEOTIDE SEQUENCE [LARGE SCALE GENOMIC DNA]</scope>
    <source>
        <strain evidence="6 7">Marseille-Q3615</strain>
    </source>
</reference>
<protein>
    <submittedName>
        <fullName evidence="6">DNA recombination protein RmuC</fullName>
    </submittedName>
</protein>
<evidence type="ECO:0000313" key="7">
    <source>
        <dbReference type="Proteomes" id="UP000523682"/>
    </source>
</evidence>
<feature type="region of interest" description="Disordered" evidence="5">
    <location>
        <begin position="321"/>
        <end position="348"/>
    </location>
</feature>
<comment type="similarity">
    <text evidence="2">Belongs to the RmuC family.</text>
</comment>
<evidence type="ECO:0000256" key="2">
    <source>
        <dbReference type="ARBA" id="ARBA00009840"/>
    </source>
</evidence>
<evidence type="ECO:0000256" key="1">
    <source>
        <dbReference type="ARBA" id="ARBA00003416"/>
    </source>
</evidence>
<dbReference type="InterPro" id="IPR003798">
    <property type="entry name" value="DNA_recombination_RmuC"/>
</dbReference>
<proteinExistence type="inferred from homology"/>
<evidence type="ECO:0000256" key="4">
    <source>
        <dbReference type="ARBA" id="ARBA00023172"/>
    </source>
</evidence>
<comment type="function">
    <text evidence="1">Involved in DNA recombination.</text>
</comment>
<dbReference type="AlphaFoldDB" id="A0A7W2I2W0"/>
<comment type="caution">
    <text evidence="6">The sequence shown here is derived from an EMBL/GenBank/DDBJ whole genome shotgun (WGS) entry which is preliminary data.</text>
</comment>
<evidence type="ECO:0000256" key="3">
    <source>
        <dbReference type="ARBA" id="ARBA00023054"/>
    </source>
</evidence>
<dbReference type="Proteomes" id="UP000523682">
    <property type="component" value="Unassembled WGS sequence"/>
</dbReference>
<accession>A0A7W2I2W0</accession>
<keyword evidence="7" id="KW-1185">Reference proteome</keyword>
<dbReference type="Pfam" id="PF02646">
    <property type="entry name" value="RmuC"/>
    <property type="match status" value="1"/>
</dbReference>
<evidence type="ECO:0000256" key="5">
    <source>
        <dbReference type="SAM" id="MobiDB-lite"/>
    </source>
</evidence>
<dbReference type="PANTHER" id="PTHR30563">
    <property type="entry name" value="DNA RECOMBINATION PROTEIN RMUC"/>
    <property type="match status" value="1"/>
</dbReference>
<keyword evidence="3" id="KW-0175">Coiled coil</keyword>
<dbReference type="PANTHER" id="PTHR30563:SF0">
    <property type="entry name" value="DNA RECOMBINATION PROTEIN RMUC"/>
    <property type="match status" value="1"/>
</dbReference>
<sequence>MSTATVLLILATGLLAGFIAGVFTGAAWMRRSTPQQPPQDLRPVARALKDMREQLDEMDKQQAVSASSLAGQVQAIGRTSARLGDRTDQLITALRSPQTRGRWGEIQLERVVELGGMLEHVDFDTQEHMLIDGSRVRPDMIIRLTQGRNIVVDAKVPFQAYLDALGTEDPEERQAFMRRHAHLVRAHVDTLSAKSYIEAFQPTPDFVVLFVPADPFLDAALSIDPELLDYAFARDVVIATPTTLFALLRTVALGWRQESLNDAAKEIQRLGGQLHQRLATMAEHYNRVGSSLDKAVEAYNATLASMDSRVMVTARKLEEAQVPSRRGEAPALKPVSSRARHAAEHTGE</sequence>
<dbReference type="GO" id="GO:0006310">
    <property type="term" value="P:DNA recombination"/>
    <property type="evidence" value="ECO:0007669"/>
    <property type="project" value="UniProtKB-KW"/>
</dbReference>